<proteinExistence type="predicted"/>
<evidence type="ECO:0000313" key="2">
    <source>
        <dbReference type="Proteomes" id="UP001214170"/>
    </source>
</evidence>
<keyword evidence="2" id="KW-1185">Reference proteome</keyword>
<sequence length="64" mass="7215">MADQTTSKRIATTTTMHRTKPGHVFKISMKGIPVVTEEDWARLEAYARQPTTARRAYPTLPDPS</sequence>
<reference evidence="1 2" key="1">
    <citation type="submission" date="2023-03" db="EMBL/GenBank/DDBJ databases">
        <title>Achromobacter spanius LIG8.</title>
        <authorList>
            <person name="Shrestha S."/>
        </authorList>
    </citation>
    <scope>NUCLEOTIDE SEQUENCE [LARGE SCALE GENOMIC DNA]</scope>
    <source>
        <strain evidence="1 2">LIG8</strain>
    </source>
</reference>
<accession>A0ABY8GY75</accession>
<name>A0ABY8GY75_9BURK</name>
<dbReference type="EMBL" id="CP121261">
    <property type="protein sequence ID" value="WFP09575.1"/>
    <property type="molecule type" value="Genomic_DNA"/>
</dbReference>
<dbReference type="RefSeq" id="WP_268077667.1">
    <property type="nucleotide sequence ID" value="NZ_CP106885.1"/>
</dbReference>
<dbReference type="Proteomes" id="UP001214170">
    <property type="component" value="Chromosome"/>
</dbReference>
<protein>
    <submittedName>
        <fullName evidence="1">Uncharacterized protein</fullName>
    </submittedName>
</protein>
<evidence type="ECO:0000313" key="1">
    <source>
        <dbReference type="EMBL" id="WFP09575.1"/>
    </source>
</evidence>
<organism evidence="1 2">
    <name type="scientific">Achromobacter spanius</name>
    <dbReference type="NCBI Taxonomy" id="217203"/>
    <lineage>
        <taxon>Bacteria</taxon>
        <taxon>Pseudomonadati</taxon>
        <taxon>Pseudomonadota</taxon>
        <taxon>Betaproteobacteria</taxon>
        <taxon>Burkholderiales</taxon>
        <taxon>Alcaligenaceae</taxon>
        <taxon>Achromobacter</taxon>
    </lineage>
</organism>
<gene>
    <name evidence="1" type="ORF">P8T11_06780</name>
</gene>